<dbReference type="EMBL" id="SIHJ01000001">
    <property type="protein sequence ID" value="TWT36081.1"/>
    <property type="molecule type" value="Genomic_DNA"/>
</dbReference>
<feature type="chain" id="PRO_5022817159" description="Tetratricopeptide repeat protein" evidence="1">
    <location>
        <begin position="25"/>
        <end position="344"/>
    </location>
</feature>
<evidence type="ECO:0008006" key="4">
    <source>
        <dbReference type="Google" id="ProtNLM"/>
    </source>
</evidence>
<dbReference type="RefSeq" id="WP_146562710.1">
    <property type="nucleotide sequence ID" value="NZ_SIHJ01000001.1"/>
</dbReference>
<dbReference type="Gene3D" id="1.25.40.10">
    <property type="entry name" value="Tetratricopeptide repeat domain"/>
    <property type="match status" value="2"/>
</dbReference>
<evidence type="ECO:0000256" key="1">
    <source>
        <dbReference type="SAM" id="SignalP"/>
    </source>
</evidence>
<evidence type="ECO:0000313" key="2">
    <source>
        <dbReference type="EMBL" id="TWT36081.1"/>
    </source>
</evidence>
<proteinExistence type="predicted"/>
<name>A0A5C5VCY3_9BACT</name>
<keyword evidence="3" id="KW-1185">Reference proteome</keyword>
<protein>
    <recommendedName>
        <fullName evidence="4">Tetratricopeptide repeat protein</fullName>
    </recommendedName>
</protein>
<organism evidence="2 3">
    <name type="scientific">Posidoniimonas corsicana</name>
    <dbReference type="NCBI Taxonomy" id="1938618"/>
    <lineage>
        <taxon>Bacteria</taxon>
        <taxon>Pseudomonadati</taxon>
        <taxon>Planctomycetota</taxon>
        <taxon>Planctomycetia</taxon>
        <taxon>Pirellulales</taxon>
        <taxon>Lacipirellulaceae</taxon>
        <taxon>Posidoniimonas</taxon>
    </lineage>
</organism>
<dbReference type="OrthoDB" id="251560at2"/>
<feature type="signal peptide" evidence="1">
    <location>
        <begin position="1"/>
        <end position="24"/>
    </location>
</feature>
<evidence type="ECO:0000313" key="3">
    <source>
        <dbReference type="Proteomes" id="UP000316714"/>
    </source>
</evidence>
<dbReference type="AlphaFoldDB" id="A0A5C5VCY3"/>
<sequence length="344" mass="36986" precursor="true">MKNHPLQYLAAVAVALLITQPAAAQTDRVKTTSGVKTGTVTQVGPLGVTVERSGRETPISVAAIRTIQFGDEPSELTKARVNALSGAYAKALESLAQVDAASLKRDEVKQEVEFYTAYCRAKQALVGEGSVSSAGSELNNFVKNNRQSFHFLEANELLGDMLVALGRSDDAVKRYEVLARSRLPAFKIRSAVLVGKTLQAAGQHDEAIQRFSQAEAMAGDSDDDKPQLLAAQLGRAVSLGATGKVDEGVELVRSVIAEADPEEQQLHADAYNALGGCYLLADRTKEALFAYLHVDLLYDSDPAAHAEALYHLGQLWEAIGQSSKALDARKTLKAEYASSKWANR</sequence>
<comment type="caution">
    <text evidence="2">The sequence shown here is derived from an EMBL/GenBank/DDBJ whole genome shotgun (WGS) entry which is preliminary data.</text>
</comment>
<gene>
    <name evidence="2" type="ORF">KOR34_09800</name>
</gene>
<accession>A0A5C5VCY3</accession>
<dbReference type="InterPro" id="IPR011990">
    <property type="entry name" value="TPR-like_helical_dom_sf"/>
</dbReference>
<dbReference type="SUPFAM" id="SSF48452">
    <property type="entry name" value="TPR-like"/>
    <property type="match status" value="1"/>
</dbReference>
<reference evidence="2 3" key="1">
    <citation type="submission" date="2019-02" db="EMBL/GenBank/DDBJ databases">
        <title>Deep-cultivation of Planctomycetes and their phenomic and genomic characterization uncovers novel biology.</title>
        <authorList>
            <person name="Wiegand S."/>
            <person name="Jogler M."/>
            <person name="Boedeker C."/>
            <person name="Pinto D."/>
            <person name="Vollmers J."/>
            <person name="Rivas-Marin E."/>
            <person name="Kohn T."/>
            <person name="Peeters S.H."/>
            <person name="Heuer A."/>
            <person name="Rast P."/>
            <person name="Oberbeckmann S."/>
            <person name="Bunk B."/>
            <person name="Jeske O."/>
            <person name="Meyerdierks A."/>
            <person name="Storesund J.E."/>
            <person name="Kallscheuer N."/>
            <person name="Luecker S."/>
            <person name="Lage O.M."/>
            <person name="Pohl T."/>
            <person name="Merkel B.J."/>
            <person name="Hornburger P."/>
            <person name="Mueller R.-W."/>
            <person name="Bruemmer F."/>
            <person name="Labrenz M."/>
            <person name="Spormann A.M."/>
            <person name="Op Den Camp H."/>
            <person name="Overmann J."/>
            <person name="Amann R."/>
            <person name="Jetten M.S.M."/>
            <person name="Mascher T."/>
            <person name="Medema M.H."/>
            <person name="Devos D.P."/>
            <person name="Kaster A.-K."/>
            <person name="Ovreas L."/>
            <person name="Rohde M."/>
            <person name="Galperin M.Y."/>
            <person name="Jogler C."/>
        </authorList>
    </citation>
    <scope>NUCLEOTIDE SEQUENCE [LARGE SCALE GENOMIC DNA]</scope>
    <source>
        <strain evidence="2 3">KOR34</strain>
    </source>
</reference>
<keyword evidence="1" id="KW-0732">Signal</keyword>
<dbReference type="Proteomes" id="UP000316714">
    <property type="component" value="Unassembled WGS sequence"/>
</dbReference>